<evidence type="ECO:0000256" key="3">
    <source>
        <dbReference type="ARBA" id="ARBA00022989"/>
    </source>
</evidence>
<accession>A0AAW3T539</accession>
<keyword evidence="4 5" id="KW-0472">Membrane</keyword>
<dbReference type="EMBL" id="JACGXP010000002">
    <property type="protein sequence ID" value="MBA8990359.1"/>
    <property type="molecule type" value="Genomic_DNA"/>
</dbReference>
<proteinExistence type="predicted"/>
<dbReference type="GO" id="GO:0006508">
    <property type="term" value="P:proteolysis"/>
    <property type="evidence" value="ECO:0007669"/>
    <property type="project" value="UniProtKB-KW"/>
</dbReference>
<evidence type="ECO:0000256" key="2">
    <source>
        <dbReference type="ARBA" id="ARBA00022692"/>
    </source>
</evidence>
<dbReference type="InterPro" id="IPR052165">
    <property type="entry name" value="Membrane_assoc_protease"/>
</dbReference>
<gene>
    <name evidence="7" type="ORF">FHW23_001605</name>
</gene>
<dbReference type="GO" id="GO:0005886">
    <property type="term" value="C:plasma membrane"/>
    <property type="evidence" value="ECO:0007669"/>
    <property type="project" value="TreeGrafter"/>
</dbReference>
<dbReference type="PANTHER" id="PTHR33507:SF3">
    <property type="entry name" value="INNER MEMBRANE PROTEIN YBBJ"/>
    <property type="match status" value="1"/>
</dbReference>
<evidence type="ECO:0000259" key="6">
    <source>
        <dbReference type="Pfam" id="PF01957"/>
    </source>
</evidence>
<comment type="subcellular location">
    <subcellularLocation>
        <location evidence="1">Membrane</location>
        <topology evidence="1">Multi-pass membrane protein</topology>
    </subcellularLocation>
</comment>
<dbReference type="InterPro" id="IPR002810">
    <property type="entry name" value="NfeD-like_C"/>
</dbReference>
<dbReference type="Proteomes" id="UP000590225">
    <property type="component" value="Unassembled WGS sequence"/>
</dbReference>
<evidence type="ECO:0000256" key="4">
    <source>
        <dbReference type="ARBA" id="ARBA00023136"/>
    </source>
</evidence>
<dbReference type="InterPro" id="IPR012340">
    <property type="entry name" value="NA-bd_OB-fold"/>
</dbReference>
<feature type="transmembrane region" description="Helical" evidence="5">
    <location>
        <begin position="12"/>
        <end position="45"/>
    </location>
</feature>
<evidence type="ECO:0000256" key="1">
    <source>
        <dbReference type="ARBA" id="ARBA00004141"/>
    </source>
</evidence>
<protein>
    <submittedName>
        <fullName evidence="7">Membrane protein implicated in regulation of membrane protease activity</fullName>
    </submittedName>
</protein>
<keyword evidence="7" id="KW-0378">Hydrolase</keyword>
<name>A0AAW3T539_9MICO</name>
<keyword evidence="7" id="KW-0645">Protease</keyword>
<reference evidence="7 8" key="1">
    <citation type="submission" date="2020-07" db="EMBL/GenBank/DDBJ databases">
        <title>Above-ground endophytic microbial communities from plants in different locations in the United States.</title>
        <authorList>
            <person name="Frank C."/>
        </authorList>
    </citation>
    <scope>NUCLEOTIDE SEQUENCE [LARGE SCALE GENOMIC DNA]</scope>
    <source>
        <strain evidence="7 8">WPL5_2</strain>
    </source>
</reference>
<comment type="caution">
    <text evidence="7">The sequence shown here is derived from an EMBL/GenBank/DDBJ whole genome shotgun (WGS) entry which is preliminary data.</text>
</comment>
<evidence type="ECO:0000313" key="7">
    <source>
        <dbReference type="EMBL" id="MBA8990359.1"/>
    </source>
</evidence>
<dbReference type="GO" id="GO:0008233">
    <property type="term" value="F:peptidase activity"/>
    <property type="evidence" value="ECO:0007669"/>
    <property type="project" value="UniProtKB-KW"/>
</dbReference>
<feature type="transmembrane region" description="Helical" evidence="5">
    <location>
        <begin position="51"/>
        <end position="69"/>
    </location>
</feature>
<keyword evidence="2 5" id="KW-0812">Transmembrane</keyword>
<organism evidence="7 8">
    <name type="scientific">Curtobacterium pusillum</name>
    <dbReference type="NCBI Taxonomy" id="69373"/>
    <lineage>
        <taxon>Bacteria</taxon>
        <taxon>Bacillati</taxon>
        <taxon>Actinomycetota</taxon>
        <taxon>Actinomycetes</taxon>
        <taxon>Micrococcales</taxon>
        <taxon>Microbacteriaceae</taxon>
        <taxon>Curtobacterium</taxon>
    </lineage>
</organism>
<dbReference type="Pfam" id="PF01957">
    <property type="entry name" value="NfeD"/>
    <property type="match status" value="1"/>
</dbReference>
<dbReference type="AlphaFoldDB" id="A0AAW3T539"/>
<sequence length="157" mass="16281">MNGIDWMQTVVWIGLVLLLGVVEIFTLDFIFIMLAAGAAGGLIAALLGAPWWLSAIIAAAVALLLLSLVRPRLLTALGRSADPHRTNVEGLIGLPGTVAVAFTSSAPGQVRLANGETWSARISADSTDRTPPLGTPVVVESIEGSTAVVRLGERATS</sequence>
<dbReference type="RefSeq" id="WP_271207015.1">
    <property type="nucleotide sequence ID" value="NZ_BAAAWQ010000001.1"/>
</dbReference>
<feature type="domain" description="NfeD-like C-terminal" evidence="6">
    <location>
        <begin position="88"/>
        <end position="150"/>
    </location>
</feature>
<keyword evidence="3 5" id="KW-1133">Transmembrane helix</keyword>
<dbReference type="Gene3D" id="2.40.50.140">
    <property type="entry name" value="Nucleic acid-binding proteins"/>
    <property type="match status" value="1"/>
</dbReference>
<evidence type="ECO:0000313" key="8">
    <source>
        <dbReference type="Proteomes" id="UP000590225"/>
    </source>
</evidence>
<dbReference type="PANTHER" id="PTHR33507">
    <property type="entry name" value="INNER MEMBRANE PROTEIN YBBJ"/>
    <property type="match status" value="1"/>
</dbReference>
<evidence type="ECO:0000256" key="5">
    <source>
        <dbReference type="SAM" id="Phobius"/>
    </source>
</evidence>